<feature type="region of interest" description="Disordered" evidence="1">
    <location>
        <begin position="224"/>
        <end position="245"/>
    </location>
</feature>
<feature type="region of interest" description="Disordered" evidence="1">
    <location>
        <begin position="1"/>
        <end position="27"/>
    </location>
</feature>
<evidence type="ECO:0000313" key="2">
    <source>
        <dbReference type="EMBL" id="KAG8468588.1"/>
    </source>
</evidence>
<organism evidence="2 3">
    <name type="scientific">Diacronema lutheri</name>
    <name type="common">Unicellular marine alga</name>
    <name type="synonym">Monochrysis lutheri</name>
    <dbReference type="NCBI Taxonomy" id="2081491"/>
    <lineage>
        <taxon>Eukaryota</taxon>
        <taxon>Haptista</taxon>
        <taxon>Haptophyta</taxon>
        <taxon>Pavlovophyceae</taxon>
        <taxon>Pavlovales</taxon>
        <taxon>Pavlovaceae</taxon>
        <taxon>Diacronema</taxon>
    </lineage>
</organism>
<dbReference type="AlphaFoldDB" id="A0A8J5XJ36"/>
<protein>
    <submittedName>
        <fullName evidence="2">Uncharacterized protein</fullName>
    </submittedName>
</protein>
<feature type="compositionally biased region" description="Low complexity" evidence="1">
    <location>
        <begin position="279"/>
        <end position="291"/>
    </location>
</feature>
<evidence type="ECO:0000313" key="3">
    <source>
        <dbReference type="Proteomes" id="UP000751190"/>
    </source>
</evidence>
<dbReference type="OrthoDB" id="10508687at2759"/>
<proteinExistence type="predicted"/>
<sequence>MEEPGVWRKRSRPFVQPTAPPLERGPEAPVGFVVEASTLPAFSLMHRDDDQADGEELEDMFVGSTALALGLDVSLPGMSDDCGPKRKSGLAALLFDMSGNCFAGVCLLARGEIVRLCGRVLQSFDCTADCCKRALIKVRVELESDAGRMPMQTVLAKSELNLGDFWNWRSPICSFSTEVVVSDEGMRVRLVDAHFSSLAEHENVIGTSGIVCVGPMHILVDLPAPTERGAPTSDREALSEGAWPPDSDAGVAALLTRHTRCSWRSDMQWLGQGRHFTRNGSAHGGSASNSARESTRAESDTLLSPSSPASTADLLAPSSA</sequence>
<accession>A0A8J5XJ36</accession>
<dbReference type="Proteomes" id="UP000751190">
    <property type="component" value="Unassembled WGS sequence"/>
</dbReference>
<feature type="region of interest" description="Disordered" evidence="1">
    <location>
        <begin position="274"/>
        <end position="320"/>
    </location>
</feature>
<feature type="compositionally biased region" description="Polar residues" evidence="1">
    <location>
        <begin position="301"/>
        <end position="310"/>
    </location>
</feature>
<name>A0A8J5XJ36_DIALT</name>
<keyword evidence="3" id="KW-1185">Reference proteome</keyword>
<reference evidence="2" key="1">
    <citation type="submission" date="2021-05" db="EMBL/GenBank/DDBJ databases">
        <title>The genome of the haptophyte Pavlova lutheri (Diacronema luteri, Pavlovales) - a model for lipid biosynthesis in eukaryotic algae.</title>
        <authorList>
            <person name="Hulatt C.J."/>
            <person name="Posewitz M.C."/>
        </authorList>
    </citation>
    <scope>NUCLEOTIDE SEQUENCE</scope>
    <source>
        <strain evidence="2">NIVA-4/92</strain>
    </source>
</reference>
<gene>
    <name evidence="2" type="ORF">KFE25_013671</name>
</gene>
<dbReference type="EMBL" id="JAGTXO010000004">
    <property type="protein sequence ID" value="KAG8468588.1"/>
    <property type="molecule type" value="Genomic_DNA"/>
</dbReference>
<evidence type="ECO:0000256" key="1">
    <source>
        <dbReference type="SAM" id="MobiDB-lite"/>
    </source>
</evidence>
<comment type="caution">
    <text evidence="2">The sequence shown here is derived from an EMBL/GenBank/DDBJ whole genome shotgun (WGS) entry which is preliminary data.</text>
</comment>